<feature type="non-terminal residue" evidence="2">
    <location>
        <position position="94"/>
    </location>
</feature>
<gene>
    <name evidence="2" type="ORF">S03H2_20611</name>
</gene>
<dbReference type="EMBL" id="BARU01010883">
    <property type="protein sequence ID" value="GAH38486.1"/>
    <property type="molecule type" value="Genomic_DNA"/>
</dbReference>
<dbReference type="Gene3D" id="3.40.50.1820">
    <property type="entry name" value="alpha/beta hydrolase"/>
    <property type="match status" value="1"/>
</dbReference>
<feature type="domain" description="Serine aminopeptidase S33" evidence="1">
    <location>
        <begin position="2"/>
        <end position="86"/>
    </location>
</feature>
<name>X1EYP8_9ZZZZ</name>
<evidence type="ECO:0000259" key="1">
    <source>
        <dbReference type="Pfam" id="PF12146"/>
    </source>
</evidence>
<dbReference type="SUPFAM" id="SSF53474">
    <property type="entry name" value="alpha/beta-Hydrolases"/>
    <property type="match status" value="1"/>
</dbReference>
<dbReference type="Pfam" id="PF12146">
    <property type="entry name" value="Hydrolase_4"/>
    <property type="match status" value="1"/>
</dbReference>
<sequence>MILCHGFSTCKDSYTYVRLEEILNGKGISTFRFDFFAHGESEGEFEDITISEAVDDILNAIRFLKESGYLKIGLVGSSFGGIASVIVAKGEFRP</sequence>
<reference evidence="2" key="1">
    <citation type="journal article" date="2014" name="Front. Microbiol.">
        <title>High frequency of phylogenetically diverse reductive dehalogenase-homologous genes in deep subseafloor sedimentary metagenomes.</title>
        <authorList>
            <person name="Kawai M."/>
            <person name="Futagami T."/>
            <person name="Toyoda A."/>
            <person name="Takaki Y."/>
            <person name="Nishi S."/>
            <person name="Hori S."/>
            <person name="Arai W."/>
            <person name="Tsubouchi T."/>
            <person name="Morono Y."/>
            <person name="Uchiyama I."/>
            <person name="Ito T."/>
            <person name="Fujiyama A."/>
            <person name="Inagaki F."/>
            <person name="Takami H."/>
        </authorList>
    </citation>
    <scope>NUCLEOTIDE SEQUENCE</scope>
    <source>
        <strain evidence="2">Expedition CK06-06</strain>
    </source>
</reference>
<dbReference type="InterPro" id="IPR029058">
    <property type="entry name" value="AB_hydrolase_fold"/>
</dbReference>
<proteinExistence type="predicted"/>
<accession>X1EYP8</accession>
<protein>
    <recommendedName>
        <fullName evidence="1">Serine aminopeptidase S33 domain-containing protein</fullName>
    </recommendedName>
</protein>
<dbReference type="InterPro" id="IPR022742">
    <property type="entry name" value="Hydrolase_4"/>
</dbReference>
<dbReference type="AlphaFoldDB" id="X1EYP8"/>
<evidence type="ECO:0000313" key="2">
    <source>
        <dbReference type="EMBL" id="GAH38486.1"/>
    </source>
</evidence>
<organism evidence="2">
    <name type="scientific">marine sediment metagenome</name>
    <dbReference type="NCBI Taxonomy" id="412755"/>
    <lineage>
        <taxon>unclassified sequences</taxon>
        <taxon>metagenomes</taxon>
        <taxon>ecological metagenomes</taxon>
    </lineage>
</organism>
<comment type="caution">
    <text evidence="2">The sequence shown here is derived from an EMBL/GenBank/DDBJ whole genome shotgun (WGS) entry which is preliminary data.</text>
</comment>